<dbReference type="SUPFAM" id="SSF46785">
    <property type="entry name" value="Winged helix' DNA-binding domain"/>
    <property type="match status" value="1"/>
</dbReference>
<dbReference type="InterPro" id="IPR036390">
    <property type="entry name" value="WH_DNA-bd_sf"/>
</dbReference>
<dbReference type="Gene3D" id="1.10.10.10">
    <property type="entry name" value="Winged helix-like DNA-binding domain superfamily/Winged helix DNA-binding domain"/>
    <property type="match status" value="1"/>
</dbReference>
<sequence>MPRSPKARPASSADASLATVERAMVRLRRSFTRRAISRQLEQELGEAVATSRAFVTDALDQGPSGQEGVTVGEVAERLGIDPSRASRMVTEAIEAGDVVRVVSQLDGRRTCLELTPQGRALADAAGQHRRHFFAAVMAEWRAADREEFARLLDQFVTSLDRMGANTPRRDKGPLV</sequence>
<reference evidence="2 3" key="1">
    <citation type="submission" date="2006-04" db="EMBL/GenBank/DDBJ databases">
        <authorList>
            <person name="Nierman W.C."/>
        </authorList>
    </citation>
    <scope>NUCLEOTIDE SEQUENCE [LARGE SCALE GENOMIC DNA]</scope>
    <source>
        <strain evidence="2 3">DW4/3-1</strain>
    </source>
</reference>
<dbReference type="GO" id="GO:0003700">
    <property type="term" value="F:DNA-binding transcription factor activity"/>
    <property type="evidence" value="ECO:0007669"/>
    <property type="project" value="InterPro"/>
</dbReference>
<proteinExistence type="predicted"/>
<name>Q08PX8_STIAD</name>
<dbReference type="SMART" id="SM00347">
    <property type="entry name" value="HTH_MARR"/>
    <property type="match status" value="1"/>
</dbReference>
<comment type="caution">
    <text evidence="2">The sequence shown here is derived from an EMBL/GenBank/DDBJ whole genome shotgun (WGS) entry which is preliminary data.</text>
</comment>
<gene>
    <name evidence="2" type="ORF">STIAU_8240</name>
</gene>
<dbReference type="InterPro" id="IPR000835">
    <property type="entry name" value="HTH_MarR-typ"/>
</dbReference>
<dbReference type="PANTHER" id="PTHR33164:SF57">
    <property type="entry name" value="MARR-FAMILY TRANSCRIPTIONAL REGULATOR"/>
    <property type="match status" value="1"/>
</dbReference>
<dbReference type="Proteomes" id="UP000032702">
    <property type="component" value="Unassembled WGS sequence"/>
</dbReference>
<dbReference type="Pfam" id="PF12802">
    <property type="entry name" value="MarR_2"/>
    <property type="match status" value="1"/>
</dbReference>
<organism evidence="2 3">
    <name type="scientific">Stigmatella aurantiaca (strain DW4/3-1)</name>
    <dbReference type="NCBI Taxonomy" id="378806"/>
    <lineage>
        <taxon>Bacteria</taxon>
        <taxon>Pseudomonadati</taxon>
        <taxon>Myxococcota</taxon>
        <taxon>Myxococcia</taxon>
        <taxon>Myxococcales</taxon>
        <taxon>Cystobacterineae</taxon>
        <taxon>Archangiaceae</taxon>
        <taxon>Stigmatella</taxon>
    </lineage>
</organism>
<dbReference type="InterPro" id="IPR036388">
    <property type="entry name" value="WH-like_DNA-bd_sf"/>
</dbReference>
<dbReference type="AlphaFoldDB" id="Q08PX8"/>
<feature type="domain" description="HTH marR-type" evidence="1">
    <location>
        <begin position="17"/>
        <end position="157"/>
    </location>
</feature>
<accession>Q08PX8</accession>
<evidence type="ECO:0000259" key="1">
    <source>
        <dbReference type="PROSITE" id="PS50995"/>
    </source>
</evidence>
<evidence type="ECO:0000313" key="2">
    <source>
        <dbReference type="EMBL" id="EAU62532.1"/>
    </source>
</evidence>
<evidence type="ECO:0000313" key="3">
    <source>
        <dbReference type="Proteomes" id="UP000032702"/>
    </source>
</evidence>
<protein>
    <submittedName>
        <fullName evidence="2">Transcriptional regulator</fullName>
    </submittedName>
</protein>
<dbReference type="GO" id="GO:0006950">
    <property type="term" value="P:response to stress"/>
    <property type="evidence" value="ECO:0007669"/>
    <property type="project" value="TreeGrafter"/>
</dbReference>
<dbReference type="EMBL" id="AAMD01000228">
    <property type="protein sequence ID" value="EAU62532.1"/>
    <property type="molecule type" value="Genomic_DNA"/>
</dbReference>
<dbReference type="InterPro" id="IPR039422">
    <property type="entry name" value="MarR/SlyA-like"/>
</dbReference>
<dbReference type="PANTHER" id="PTHR33164">
    <property type="entry name" value="TRANSCRIPTIONAL REGULATOR, MARR FAMILY"/>
    <property type="match status" value="1"/>
</dbReference>
<dbReference type="PROSITE" id="PS50995">
    <property type="entry name" value="HTH_MARR_2"/>
    <property type="match status" value="1"/>
</dbReference>